<dbReference type="Gene3D" id="1.20.1250.20">
    <property type="entry name" value="MFS general substrate transporter like domains"/>
    <property type="match status" value="2"/>
</dbReference>
<keyword evidence="19" id="KW-1133">Transmembrane helix</keyword>
<evidence type="ECO:0000256" key="11">
    <source>
        <dbReference type="ARBA" id="ARBA00044903"/>
    </source>
</evidence>
<comment type="subcellular location">
    <subcellularLocation>
        <location evidence="1">Membrane</location>
        <topology evidence="1">Multi-pass membrane protein</topology>
    </subcellularLocation>
</comment>
<feature type="transmembrane region" description="Helical" evidence="19">
    <location>
        <begin position="330"/>
        <end position="349"/>
    </location>
</feature>
<comment type="function">
    <text evidence="17">Lysosomal dipeptide uniporter that selectively exports lysine, arginine or histidine-containing dipeptides with a net positive charge from the lysosome lumen into the cytosol. Could play a role in a specific type of protein O-glycosylation indirectly regulating macrophages migration and tissue invasion. Also essential for liver homeostasis.</text>
</comment>
<evidence type="ECO:0000313" key="21">
    <source>
        <dbReference type="EMBL" id="PSN61272.1"/>
    </source>
</evidence>
<evidence type="ECO:0000256" key="19">
    <source>
        <dbReference type="SAM" id="Phobius"/>
    </source>
</evidence>
<organism evidence="21 22">
    <name type="scientific">Corynespora cassiicola Philippines</name>
    <dbReference type="NCBI Taxonomy" id="1448308"/>
    <lineage>
        <taxon>Eukaryota</taxon>
        <taxon>Fungi</taxon>
        <taxon>Dikarya</taxon>
        <taxon>Ascomycota</taxon>
        <taxon>Pezizomycotina</taxon>
        <taxon>Dothideomycetes</taxon>
        <taxon>Pleosporomycetidae</taxon>
        <taxon>Pleosporales</taxon>
        <taxon>Corynesporascaceae</taxon>
        <taxon>Corynespora</taxon>
    </lineage>
</organism>
<evidence type="ECO:0000313" key="22">
    <source>
        <dbReference type="Proteomes" id="UP000240883"/>
    </source>
</evidence>
<evidence type="ECO:0000256" key="17">
    <source>
        <dbReference type="ARBA" id="ARBA00045709"/>
    </source>
</evidence>
<comment type="catalytic activity">
    <reaction evidence="7">
        <text>L-alpha-aminoacyl-L-lysine(out) = L-alpha-aminoacyl-L-lysine(in)</text>
        <dbReference type="Rhea" id="RHEA:79383"/>
        <dbReference type="ChEBI" id="CHEBI:229966"/>
    </reaction>
</comment>
<comment type="catalytic activity">
    <reaction evidence="11">
        <text>L-arginyl-glycine(out) = L-arginyl-glycine(in)</text>
        <dbReference type="Rhea" id="RHEA:79391"/>
        <dbReference type="ChEBI" id="CHEBI:229955"/>
    </reaction>
</comment>
<dbReference type="OrthoDB" id="424834at2759"/>
<evidence type="ECO:0000256" key="9">
    <source>
        <dbReference type="ARBA" id="ARBA00044899"/>
    </source>
</evidence>
<dbReference type="InterPro" id="IPR020846">
    <property type="entry name" value="MFS_dom"/>
</dbReference>
<sequence length="508" mass="56118">MIQTQVPEPRRRGFYCTSTGSSRDSDIEDEIPPEIPWTYKWIAMACVVCFPIGTTWTQASLGPLKNTLRNELDINNTQFGVIAIADSFVNTVFPIIGGMFLDWWGPNPITVFCTVIILVGAIIAALATNLAAWRVLVGGHILMGFGQAVLDSAQQKFMYHWFGASGLALAFGLENAISSTVSLVAGMVAIPIRDNLGWYGWSFWIPACFCAASVIMNIVYILFERFFIPKNLRLTSARAKAVAANHNLNAKRAFSWDSLFKLPWQYLMLPGTQLLQSGAANSFSVSAADMIRMKGYTEAVAGFMSTGQKVIRILMGPIVGYAIDRWGHRFHYVALAPLLYVTANALIGFSNVHPLVALVFSALAGSVNGLPLQACITLLVADQNKLGTAFGLWKSFTNSHATIMEVVYGVLQDGTENMEYHRVLKVGIAIKAVGFGIGLCYIIVDHKLLGKGMTMTRNQREKRLAQITDKENDPLTRRSVYRPMTIYVMSVFFCIVATAWTLFIKYLI</sequence>
<comment type="catalytic activity">
    <reaction evidence="10">
        <text>L-lysyl-L-lysine(out) = L-lysyl-L-lysine(in)</text>
        <dbReference type="Rhea" id="RHEA:79403"/>
        <dbReference type="ChEBI" id="CHEBI:229956"/>
    </reaction>
</comment>
<dbReference type="GO" id="GO:0022857">
    <property type="term" value="F:transmembrane transporter activity"/>
    <property type="evidence" value="ECO:0007669"/>
    <property type="project" value="InterPro"/>
</dbReference>
<evidence type="ECO:0000256" key="13">
    <source>
        <dbReference type="ARBA" id="ARBA00044919"/>
    </source>
</evidence>
<gene>
    <name evidence="21" type="ORF">BS50DRAFT_652313</name>
</gene>
<comment type="catalytic activity">
    <reaction evidence="3">
        <text>L-histidyl-glycine(out) = L-histidyl-glycine(in)</text>
        <dbReference type="Rhea" id="RHEA:79395"/>
        <dbReference type="ChEBI" id="CHEBI:229957"/>
    </reaction>
</comment>
<comment type="catalytic activity">
    <reaction evidence="4">
        <text>L-alpha-aminoacyl-L-arginine(out) = L-alpha-aminoacyl-L-arginine(in)</text>
        <dbReference type="Rhea" id="RHEA:79367"/>
        <dbReference type="ChEBI" id="CHEBI:229968"/>
    </reaction>
</comment>
<dbReference type="InterPro" id="IPR052187">
    <property type="entry name" value="MFSD1"/>
</dbReference>
<feature type="transmembrane region" description="Helical" evidence="19">
    <location>
        <begin position="198"/>
        <end position="223"/>
    </location>
</feature>
<evidence type="ECO:0000256" key="4">
    <source>
        <dbReference type="ARBA" id="ARBA00044881"/>
    </source>
</evidence>
<dbReference type="PANTHER" id="PTHR23512:SF12">
    <property type="entry name" value="TRANSPORTER, PUTATIVE (AFU_ORTHOLOGUE AFUA_4G00260)-RELATED"/>
    <property type="match status" value="1"/>
</dbReference>
<feature type="transmembrane region" description="Helical" evidence="19">
    <location>
        <begin position="355"/>
        <end position="380"/>
    </location>
</feature>
<evidence type="ECO:0000256" key="2">
    <source>
        <dbReference type="ARBA" id="ARBA00044876"/>
    </source>
</evidence>
<comment type="catalytic activity">
    <reaction evidence="6">
        <text>L-lysyl-L-alpha-amino acid(out) = L-lysyl-L-alpha-amino acid(in)</text>
        <dbReference type="Rhea" id="RHEA:79387"/>
        <dbReference type="ChEBI" id="CHEBI:229965"/>
    </reaction>
</comment>
<evidence type="ECO:0000256" key="1">
    <source>
        <dbReference type="ARBA" id="ARBA00004141"/>
    </source>
</evidence>
<evidence type="ECO:0000256" key="5">
    <source>
        <dbReference type="ARBA" id="ARBA00044884"/>
    </source>
</evidence>
<proteinExistence type="predicted"/>
<evidence type="ECO:0000259" key="20">
    <source>
        <dbReference type="PROSITE" id="PS50850"/>
    </source>
</evidence>
<accession>A0A2T2N740</accession>
<dbReference type="Proteomes" id="UP000240883">
    <property type="component" value="Unassembled WGS sequence"/>
</dbReference>
<dbReference type="PROSITE" id="PS50850">
    <property type="entry name" value="MFS"/>
    <property type="match status" value="1"/>
</dbReference>
<comment type="catalytic activity">
    <reaction evidence="2">
        <text>L-lysyl-L-alanine(out) = L-lysyl-L-alanine(in)</text>
        <dbReference type="Rhea" id="RHEA:79399"/>
        <dbReference type="ChEBI" id="CHEBI:229954"/>
    </reaction>
</comment>
<feature type="transmembrane region" description="Helical" evidence="19">
    <location>
        <begin position="79"/>
        <end position="101"/>
    </location>
</feature>
<evidence type="ECO:0000256" key="8">
    <source>
        <dbReference type="ARBA" id="ARBA00044898"/>
    </source>
</evidence>
<comment type="subunit">
    <text evidence="18">Homodimer. Interacts with lysosomal protein GLMP (via lumenal domain); the interaction starts while both proteins are still in the endoplasmic reticulum and is required for stabilization of MFSD1 in lysosomes but has no direct effect on its targeting to lysosomes or transporter activity.</text>
</comment>
<evidence type="ECO:0000256" key="7">
    <source>
        <dbReference type="ARBA" id="ARBA00044893"/>
    </source>
</evidence>
<dbReference type="EMBL" id="KZ678145">
    <property type="protein sequence ID" value="PSN61272.1"/>
    <property type="molecule type" value="Genomic_DNA"/>
</dbReference>
<evidence type="ECO:0000256" key="3">
    <source>
        <dbReference type="ARBA" id="ARBA00044878"/>
    </source>
</evidence>
<dbReference type="PANTHER" id="PTHR23512">
    <property type="entry name" value="MAJOR FACILITATOR SUPERFAMILY DOMAIN-CONTAINING PROTEIN 1"/>
    <property type="match status" value="1"/>
</dbReference>
<dbReference type="SUPFAM" id="SSF103473">
    <property type="entry name" value="MFS general substrate transporter"/>
    <property type="match status" value="1"/>
</dbReference>
<evidence type="ECO:0000256" key="18">
    <source>
        <dbReference type="ARBA" id="ARBA00046376"/>
    </source>
</evidence>
<comment type="catalytic activity">
    <reaction evidence="14">
        <text>L-lysyl-glycine(out) = L-lysyl-glycine(in)</text>
        <dbReference type="Rhea" id="RHEA:79407"/>
        <dbReference type="ChEBI" id="CHEBI:191202"/>
    </reaction>
</comment>
<dbReference type="InterPro" id="IPR036259">
    <property type="entry name" value="MFS_trans_sf"/>
</dbReference>
<comment type="catalytic activity">
    <reaction evidence="12">
        <text>L-histidyl-L-alpha-amino acid(out) = L-histidyl-L-alpha-amino acid(in)</text>
        <dbReference type="Rhea" id="RHEA:79379"/>
        <dbReference type="ChEBI" id="CHEBI:229964"/>
    </reaction>
</comment>
<keyword evidence="19" id="KW-0472">Membrane</keyword>
<evidence type="ECO:0000256" key="15">
    <source>
        <dbReference type="ARBA" id="ARBA00044985"/>
    </source>
</evidence>
<comment type="catalytic activity">
    <reaction evidence="9">
        <text>L-arginyl-L-alpha-amino acid(out) = L-arginyl-L-alpha-amino acid(in)</text>
        <dbReference type="Rhea" id="RHEA:79371"/>
        <dbReference type="ChEBI" id="CHEBI:84315"/>
    </reaction>
</comment>
<comment type="catalytic activity">
    <reaction evidence="13">
        <text>L-alanyl-L-lysine(out) = L-alanyl-L-lysine(in)</text>
        <dbReference type="Rhea" id="RHEA:79415"/>
        <dbReference type="ChEBI" id="CHEBI:192470"/>
    </reaction>
</comment>
<dbReference type="AlphaFoldDB" id="A0A2T2N740"/>
<keyword evidence="22" id="KW-1185">Reference proteome</keyword>
<dbReference type="InterPro" id="IPR011701">
    <property type="entry name" value="MFS"/>
</dbReference>
<feature type="domain" description="Major facilitator superfamily (MFS) profile" evidence="20">
    <location>
        <begin position="41"/>
        <end position="462"/>
    </location>
</feature>
<reference evidence="21 22" key="1">
    <citation type="journal article" date="2018" name="Front. Microbiol.">
        <title>Genome-Wide Analysis of Corynespora cassiicola Leaf Fall Disease Putative Effectors.</title>
        <authorList>
            <person name="Lopez D."/>
            <person name="Ribeiro S."/>
            <person name="Label P."/>
            <person name="Fumanal B."/>
            <person name="Venisse J.S."/>
            <person name="Kohler A."/>
            <person name="de Oliveira R.R."/>
            <person name="Labutti K."/>
            <person name="Lipzen A."/>
            <person name="Lail K."/>
            <person name="Bauer D."/>
            <person name="Ohm R.A."/>
            <person name="Barry K.W."/>
            <person name="Spatafora J."/>
            <person name="Grigoriev I.V."/>
            <person name="Martin F.M."/>
            <person name="Pujade-Renaud V."/>
        </authorList>
    </citation>
    <scope>NUCLEOTIDE SEQUENCE [LARGE SCALE GENOMIC DNA]</scope>
    <source>
        <strain evidence="21 22">Philippines</strain>
    </source>
</reference>
<feature type="transmembrane region" description="Helical" evidence="19">
    <location>
        <begin position="423"/>
        <end position="444"/>
    </location>
</feature>
<comment type="catalytic activity">
    <reaction evidence="8">
        <text>L-aspartyl-L-lysine(out) = L-aspartyl-L-lysine(in)</text>
        <dbReference type="Rhea" id="RHEA:79411"/>
        <dbReference type="ChEBI" id="CHEBI:229953"/>
    </reaction>
</comment>
<protein>
    <recommendedName>
        <fullName evidence="15">Lysosomal dipeptide transporter MFSD1</fullName>
    </recommendedName>
    <alternativeName>
        <fullName evidence="16">Major facilitator superfamily domain-containing protein 1</fullName>
    </alternativeName>
</protein>
<dbReference type="GO" id="GO:0016020">
    <property type="term" value="C:membrane"/>
    <property type="evidence" value="ECO:0007669"/>
    <property type="project" value="UniProtKB-SubCell"/>
</dbReference>
<evidence type="ECO:0000256" key="16">
    <source>
        <dbReference type="ARBA" id="ARBA00045018"/>
    </source>
</evidence>
<evidence type="ECO:0000256" key="14">
    <source>
        <dbReference type="ARBA" id="ARBA00044924"/>
    </source>
</evidence>
<dbReference type="Pfam" id="PF07690">
    <property type="entry name" value="MFS_1"/>
    <property type="match status" value="1"/>
</dbReference>
<name>A0A2T2N740_CORCC</name>
<evidence type="ECO:0000256" key="10">
    <source>
        <dbReference type="ARBA" id="ARBA00044900"/>
    </source>
</evidence>
<feature type="transmembrane region" description="Helical" evidence="19">
    <location>
        <begin position="162"/>
        <end position="192"/>
    </location>
</feature>
<feature type="transmembrane region" description="Helical" evidence="19">
    <location>
        <begin position="108"/>
        <end position="126"/>
    </location>
</feature>
<evidence type="ECO:0000256" key="12">
    <source>
        <dbReference type="ARBA" id="ARBA00044912"/>
    </source>
</evidence>
<feature type="transmembrane region" description="Helical" evidence="19">
    <location>
        <begin position="486"/>
        <end position="507"/>
    </location>
</feature>
<keyword evidence="19" id="KW-0812">Transmembrane</keyword>
<evidence type="ECO:0000256" key="6">
    <source>
        <dbReference type="ARBA" id="ARBA00044891"/>
    </source>
</evidence>
<comment type="catalytic activity">
    <reaction evidence="5">
        <text>L-alpha-aminoacyl-L-histidine(out) = L-alpha-aminoacyl-L-histidine(in)</text>
        <dbReference type="Rhea" id="RHEA:79375"/>
        <dbReference type="ChEBI" id="CHEBI:229967"/>
    </reaction>
</comment>